<dbReference type="InterPro" id="IPR011761">
    <property type="entry name" value="ATP-grasp"/>
</dbReference>
<reference evidence="15" key="1">
    <citation type="submission" date="2020-04" db="EMBL/GenBank/DDBJ databases">
        <title>Global-level population genomics supports evidence of horizontal gene transfer on evolution of Rhizobia in Lentils.</title>
        <authorList>
            <person name="Gai Y."/>
            <person name="Cook D."/>
            <person name="Riely B."/>
        </authorList>
    </citation>
    <scope>NUCLEOTIDE SEQUENCE</scope>
    <source>
        <strain evidence="15">Derici101B</strain>
    </source>
</reference>
<feature type="domain" description="ATP-grasp" evidence="14">
    <location>
        <begin position="251"/>
        <end position="504"/>
    </location>
</feature>
<dbReference type="InterPro" id="IPR013815">
    <property type="entry name" value="ATP_grasp_subdomain_1"/>
</dbReference>
<dbReference type="SUPFAM" id="SSF53244">
    <property type="entry name" value="MurD-like peptide ligases, peptide-binding domain"/>
    <property type="match status" value="1"/>
</dbReference>
<comment type="catalytic activity">
    <reaction evidence="12">
        <text>[L-4-(L-arginin-2-N-yl)aspartate](n) + L-aspartate + ATP = [L-4-(L-arginin-2-N-yl)aspartate](n)-L-aspartate + ADP + phosphate + H(+)</text>
        <dbReference type="Rhea" id="RHEA:13277"/>
        <dbReference type="Rhea" id="RHEA-COMP:13728"/>
        <dbReference type="Rhea" id="RHEA-COMP:13733"/>
        <dbReference type="ChEBI" id="CHEBI:15378"/>
        <dbReference type="ChEBI" id="CHEBI:29991"/>
        <dbReference type="ChEBI" id="CHEBI:30616"/>
        <dbReference type="ChEBI" id="CHEBI:43474"/>
        <dbReference type="ChEBI" id="CHEBI:137986"/>
        <dbReference type="ChEBI" id="CHEBI:137990"/>
        <dbReference type="ChEBI" id="CHEBI:456216"/>
        <dbReference type="EC" id="6.3.2.29"/>
    </reaction>
</comment>
<dbReference type="InterPro" id="IPR013221">
    <property type="entry name" value="Mur_ligase_cen"/>
</dbReference>
<evidence type="ECO:0000256" key="1">
    <source>
        <dbReference type="ARBA" id="ARBA00003184"/>
    </source>
</evidence>
<dbReference type="Pfam" id="PF18921">
    <property type="entry name" value="Cyanophycin_syn"/>
    <property type="match status" value="1"/>
</dbReference>
<dbReference type="PROSITE" id="PS01011">
    <property type="entry name" value="FOLYLPOLYGLU_SYNT_1"/>
    <property type="match status" value="1"/>
</dbReference>
<dbReference type="GO" id="GO:0005524">
    <property type="term" value="F:ATP binding"/>
    <property type="evidence" value="ECO:0007669"/>
    <property type="project" value="UniProtKB-UniRule"/>
</dbReference>
<evidence type="ECO:0000256" key="7">
    <source>
        <dbReference type="ARBA" id="ARBA00022598"/>
    </source>
</evidence>
<evidence type="ECO:0000313" key="16">
    <source>
        <dbReference type="Proteomes" id="UP000825699"/>
    </source>
</evidence>
<dbReference type="InterPro" id="IPR044019">
    <property type="entry name" value="Cyanophycin_syn_N"/>
</dbReference>
<dbReference type="SUPFAM" id="SSF53623">
    <property type="entry name" value="MurD-like peptide ligases, catalytic domain"/>
    <property type="match status" value="1"/>
</dbReference>
<dbReference type="PANTHER" id="PTHR23135:SF18">
    <property type="entry name" value="CYANOPHYCIN SYNTHETASE"/>
    <property type="match status" value="1"/>
</dbReference>
<evidence type="ECO:0000256" key="12">
    <source>
        <dbReference type="ARBA" id="ARBA00048425"/>
    </source>
</evidence>
<evidence type="ECO:0000256" key="2">
    <source>
        <dbReference type="ARBA" id="ARBA00009060"/>
    </source>
</evidence>
<dbReference type="InterPro" id="IPR004101">
    <property type="entry name" value="Mur_ligase_C"/>
</dbReference>
<dbReference type="GO" id="GO:0071160">
    <property type="term" value="F:cyanophycin synthetase activity (L-aspartate-adding)"/>
    <property type="evidence" value="ECO:0007669"/>
    <property type="project" value="UniProtKB-EC"/>
</dbReference>
<dbReference type="Gene3D" id="3.30.470.20">
    <property type="entry name" value="ATP-grasp fold, B domain"/>
    <property type="match status" value="1"/>
</dbReference>
<accession>A0AAJ1AAY5</accession>
<comment type="subunit">
    <text evidence="3">Homodimer.</text>
</comment>
<dbReference type="Pfam" id="PF02786">
    <property type="entry name" value="CPSase_L_D2"/>
    <property type="match status" value="1"/>
</dbReference>
<dbReference type="EMBL" id="JAAXEP010000012">
    <property type="protein sequence ID" value="MBY5630859.1"/>
    <property type="molecule type" value="Genomic_DNA"/>
</dbReference>
<dbReference type="Pfam" id="PF02875">
    <property type="entry name" value="Mur_ligase_C"/>
    <property type="match status" value="1"/>
</dbReference>
<evidence type="ECO:0000313" key="15">
    <source>
        <dbReference type="EMBL" id="MBY5630859.1"/>
    </source>
</evidence>
<dbReference type="AlphaFoldDB" id="A0AAJ1AAY5"/>
<evidence type="ECO:0000256" key="11">
    <source>
        <dbReference type="ARBA" id="ARBA00048094"/>
    </source>
</evidence>
<keyword evidence="8 13" id="KW-0547">Nucleotide-binding</keyword>
<dbReference type="GO" id="GO:0071161">
    <property type="term" value="F:cyanophycin synthetase activity (L-arginine-adding)"/>
    <property type="evidence" value="ECO:0007669"/>
    <property type="project" value="UniProtKB-EC"/>
</dbReference>
<dbReference type="InterPro" id="IPR036565">
    <property type="entry name" value="Mur-like_cat_sf"/>
</dbReference>
<evidence type="ECO:0000256" key="4">
    <source>
        <dbReference type="ARBA" id="ARBA00012968"/>
    </source>
</evidence>
<evidence type="ECO:0000256" key="6">
    <source>
        <dbReference type="ARBA" id="ARBA00022036"/>
    </source>
</evidence>
<dbReference type="EC" id="6.3.2.29" evidence="5"/>
<dbReference type="Proteomes" id="UP000825699">
    <property type="component" value="Unassembled WGS sequence"/>
</dbReference>
<evidence type="ECO:0000259" key="14">
    <source>
        <dbReference type="PROSITE" id="PS50975"/>
    </source>
</evidence>
<evidence type="ECO:0000256" key="8">
    <source>
        <dbReference type="ARBA" id="ARBA00022741"/>
    </source>
</evidence>
<dbReference type="NCBIfam" id="NF010623">
    <property type="entry name" value="PRK14016.1"/>
    <property type="match status" value="1"/>
</dbReference>
<evidence type="ECO:0000256" key="10">
    <source>
        <dbReference type="ARBA" id="ARBA00031353"/>
    </source>
</evidence>
<proteinExistence type="inferred from homology"/>
<dbReference type="EC" id="6.3.2.30" evidence="4"/>
<dbReference type="GO" id="GO:0004326">
    <property type="term" value="F:tetrahydrofolylpolyglutamate synthase activity"/>
    <property type="evidence" value="ECO:0007669"/>
    <property type="project" value="InterPro"/>
</dbReference>
<protein>
    <recommendedName>
        <fullName evidence="6">Cyanophycin synthetase</fullName>
        <ecNumber evidence="5">6.3.2.29</ecNumber>
        <ecNumber evidence="4">6.3.2.30</ecNumber>
    </recommendedName>
    <alternativeName>
        <fullName evidence="10">Cyanophycin synthase</fullName>
    </alternativeName>
</protein>
<dbReference type="RefSeq" id="WP_222260410.1">
    <property type="nucleotide sequence ID" value="NZ_JAAXEB010000005.1"/>
</dbReference>
<evidence type="ECO:0000256" key="13">
    <source>
        <dbReference type="PROSITE-ProRule" id="PRU00409"/>
    </source>
</evidence>
<evidence type="ECO:0000256" key="9">
    <source>
        <dbReference type="ARBA" id="ARBA00022840"/>
    </source>
</evidence>
<dbReference type="InterPro" id="IPR018109">
    <property type="entry name" value="Folylpolyglutamate_synth_CS"/>
</dbReference>
<comment type="function">
    <text evidence="1">Catalyzes the ATP-dependent polymerization of arginine and aspartate to multi-L-arginyl-poly-L-aspartic acid (cyanophycin; a water-insoluble reserve polymer).</text>
</comment>
<dbReference type="SUPFAM" id="SSF56059">
    <property type="entry name" value="Glutathione synthetase ATP-binding domain-like"/>
    <property type="match status" value="1"/>
</dbReference>
<dbReference type="InterPro" id="IPR036615">
    <property type="entry name" value="Mur_ligase_C_dom_sf"/>
</dbReference>
<evidence type="ECO:0000256" key="3">
    <source>
        <dbReference type="ARBA" id="ARBA00011738"/>
    </source>
</evidence>
<sequence length="927" mass="99275">MNNPEIEPGLRPGQALCVQEVAVYRGPHLYSRTKMVRIQLDLGRVEQYPTNLLPGFVDALLKHVPGLREHGCSYGEPGGLVLRMEEGTWLGHVAEHVAIELQNMAGADVARGKTRSVTNMPGVYNVMFEYENEDVGRLAGRFALELVNLLLPIELQGLAGADMIAPSPLALFAMPEALRVLRAMHSEIAFGPTTASIVREAEARSIPWRRLDSSSLVQLGYGKHIKRIRASCSSLTSEIAAEIASDKELTNRLLIEAGLPAPLGIVASSAEEAVEAARTLGLPVVIKPVDGNHGRGVNIGLSSQREVEWGFEQARAHSSQVLVEQQFVGEDHRILVIGGRLVAAAKRVPAQVVGDGRATIAQLIDRKNEDPRRGNGHESELTRISIDECLIHYIARSGYTLASVPEWGKRVMLLPTANLSTGGTAIDCTEDIHPDNALIACRAARILGLDIAGIDFVAPDIRRSVLDTGGGIIEVNAGPGFRMHLYPSQGKRRNVAAPVLDLLYPPGAPSRVPVLAVTGTNGKTTTTRMLAHILAADGQIVGMTSSNGVYIDGRRILEGDCTGPRSARVVLGEPTIDVAVLETARGGLLREGLAFDACDIGCVTNVTADHLGLRGVHTVEDLAAVKSVVVEAVHEDGWSILNADDPLVAAMREEAGGHICYFSTKAPTQWPGFLKDHVLQGGRALGCDLASGTFDMILYDRAQKMLICRVDEIPATMNGMAAFNVENALAASAMAVCNDVPLPVIREALRSFGTSYEQSAGRLNMAEREGVRIIVDYAHNPGGLRALGGLVGKLRTENSSCIGVVGIGGDRRDQDIFEMGEIAASLFDRLILKEDYDLRGRSAGEVAAILREGALKAGFDGSKIEVVLCEHEAVERALGSALNDDLIVVTADDIAGVWARVSAPPANELDPLPYKGAIPLQSEIRVF</sequence>
<keyword evidence="7 15" id="KW-0436">Ligase</keyword>
<comment type="similarity">
    <text evidence="2">In the C-terminal section; belongs to the MurCDEF family.</text>
</comment>
<dbReference type="Gene3D" id="3.90.190.20">
    <property type="entry name" value="Mur ligase, C-terminal domain"/>
    <property type="match status" value="1"/>
</dbReference>
<dbReference type="NCBIfam" id="TIGR02068">
    <property type="entry name" value="cya_phycin_syn"/>
    <property type="match status" value="1"/>
</dbReference>
<dbReference type="InterPro" id="IPR005479">
    <property type="entry name" value="CPAse_ATP-bd"/>
</dbReference>
<dbReference type="PROSITE" id="PS50975">
    <property type="entry name" value="ATP_GRASP"/>
    <property type="match status" value="1"/>
</dbReference>
<dbReference type="InterPro" id="IPR011810">
    <property type="entry name" value="Cya_phycin_syn"/>
</dbReference>
<comment type="catalytic activity">
    <reaction evidence="11">
        <text>[L-4-(L-arginin-2-N-yl)aspartate](n)-L-aspartate + L-arginine + ATP = [L-4-(L-arginin-2-N-yl)aspartate](n+1) + ADP + phosphate + H(+)</text>
        <dbReference type="Rhea" id="RHEA:23888"/>
        <dbReference type="Rhea" id="RHEA-COMP:13732"/>
        <dbReference type="Rhea" id="RHEA-COMP:13733"/>
        <dbReference type="ChEBI" id="CHEBI:15378"/>
        <dbReference type="ChEBI" id="CHEBI:30616"/>
        <dbReference type="ChEBI" id="CHEBI:32682"/>
        <dbReference type="ChEBI" id="CHEBI:43474"/>
        <dbReference type="ChEBI" id="CHEBI:137986"/>
        <dbReference type="ChEBI" id="CHEBI:137990"/>
        <dbReference type="ChEBI" id="CHEBI:456216"/>
        <dbReference type="EC" id="6.3.2.30"/>
    </reaction>
</comment>
<dbReference type="PANTHER" id="PTHR23135">
    <property type="entry name" value="MUR LIGASE FAMILY MEMBER"/>
    <property type="match status" value="1"/>
</dbReference>
<dbReference type="Gene3D" id="3.30.1490.20">
    <property type="entry name" value="ATP-grasp fold, A domain"/>
    <property type="match status" value="1"/>
</dbReference>
<comment type="caution">
    <text evidence="15">The sequence shown here is derived from an EMBL/GenBank/DDBJ whole genome shotgun (WGS) entry which is preliminary data.</text>
</comment>
<organism evidence="15 16">
    <name type="scientific">Rhizobium leguminosarum</name>
    <dbReference type="NCBI Taxonomy" id="384"/>
    <lineage>
        <taxon>Bacteria</taxon>
        <taxon>Pseudomonadati</taxon>
        <taxon>Pseudomonadota</taxon>
        <taxon>Alphaproteobacteria</taxon>
        <taxon>Hyphomicrobiales</taxon>
        <taxon>Rhizobiaceae</taxon>
        <taxon>Rhizobium/Agrobacterium group</taxon>
        <taxon>Rhizobium</taxon>
    </lineage>
</organism>
<keyword evidence="9 13" id="KW-0067">ATP-binding</keyword>
<evidence type="ECO:0000256" key="5">
    <source>
        <dbReference type="ARBA" id="ARBA00013005"/>
    </source>
</evidence>
<gene>
    <name evidence="15" type="primary">cphA</name>
    <name evidence="15" type="ORF">HFO42_22530</name>
</gene>
<name>A0AAJ1AAY5_RHILE</name>
<dbReference type="Gene3D" id="3.40.1190.10">
    <property type="entry name" value="Mur-like, catalytic domain"/>
    <property type="match status" value="1"/>
</dbReference>
<dbReference type="GO" id="GO:0046872">
    <property type="term" value="F:metal ion binding"/>
    <property type="evidence" value="ECO:0007669"/>
    <property type="project" value="InterPro"/>
</dbReference>
<dbReference type="Pfam" id="PF08245">
    <property type="entry name" value="Mur_ligase_M"/>
    <property type="match status" value="1"/>
</dbReference>